<gene>
    <name evidence="3" type="ORF">WN944_008391</name>
</gene>
<dbReference type="Pfam" id="PF04043">
    <property type="entry name" value="PMEI"/>
    <property type="match status" value="1"/>
</dbReference>
<dbReference type="SUPFAM" id="SSF101148">
    <property type="entry name" value="Plant invertase/pectin methylesterase inhibitor"/>
    <property type="match status" value="1"/>
</dbReference>
<evidence type="ECO:0000313" key="3">
    <source>
        <dbReference type="EMBL" id="KAK9216382.1"/>
    </source>
</evidence>
<comment type="caution">
    <text evidence="3">The sequence shown here is derived from an EMBL/GenBank/DDBJ whole genome shotgun (WGS) entry which is preliminary data.</text>
</comment>
<dbReference type="Proteomes" id="UP001428341">
    <property type="component" value="Unassembled WGS sequence"/>
</dbReference>
<evidence type="ECO:0000259" key="2">
    <source>
        <dbReference type="SMART" id="SM00856"/>
    </source>
</evidence>
<dbReference type="InterPro" id="IPR034088">
    <property type="entry name" value="Pla_a_1-like"/>
</dbReference>
<organism evidence="3 4">
    <name type="scientific">Citrus x changshan-huyou</name>
    <dbReference type="NCBI Taxonomy" id="2935761"/>
    <lineage>
        <taxon>Eukaryota</taxon>
        <taxon>Viridiplantae</taxon>
        <taxon>Streptophyta</taxon>
        <taxon>Embryophyta</taxon>
        <taxon>Tracheophyta</taxon>
        <taxon>Spermatophyta</taxon>
        <taxon>Magnoliopsida</taxon>
        <taxon>eudicotyledons</taxon>
        <taxon>Gunneridae</taxon>
        <taxon>Pentapetalae</taxon>
        <taxon>rosids</taxon>
        <taxon>malvids</taxon>
        <taxon>Sapindales</taxon>
        <taxon>Rutaceae</taxon>
        <taxon>Aurantioideae</taxon>
        <taxon>Citrus</taxon>
    </lineage>
</organism>
<dbReference type="Gene3D" id="1.20.140.40">
    <property type="entry name" value="Invertase/pectin methylesterase inhibitor family protein"/>
    <property type="match status" value="1"/>
</dbReference>
<keyword evidence="1" id="KW-0732">Signal</keyword>
<dbReference type="CDD" id="cd15795">
    <property type="entry name" value="PMEI-Pla_a_1_like"/>
    <property type="match status" value="1"/>
</dbReference>
<dbReference type="InterPro" id="IPR035513">
    <property type="entry name" value="Invertase/methylesterase_inhib"/>
</dbReference>
<sequence>MKQVAAAIAFFLVIVHTCSSTNSIAPNSPPTLVDGVCKQTENYADCVSALQLNPRTSAASDLKSLARIVLETAIANTTNSKVYFELMTKSKRTAPSLMPTLKNCISSYARAVALFNSTIMELDSDITAATYDALLAYLGSWYCGDSLNSTRLDVPSIKTRVYFLDLYAALEVEAKPTTEVVESTAKENPKREEIFVVAMVSD</sequence>
<evidence type="ECO:0000256" key="1">
    <source>
        <dbReference type="SAM" id="SignalP"/>
    </source>
</evidence>
<reference evidence="3 4" key="1">
    <citation type="submission" date="2024-05" db="EMBL/GenBank/DDBJ databases">
        <title>Haplotype-resolved chromosome-level genome assembly of Huyou (Citrus changshanensis).</title>
        <authorList>
            <person name="Miao C."/>
            <person name="Chen W."/>
            <person name="Wu Y."/>
            <person name="Wang L."/>
            <person name="Zhao S."/>
            <person name="Grierson D."/>
            <person name="Xu C."/>
            <person name="Chen K."/>
        </authorList>
    </citation>
    <scope>NUCLEOTIDE SEQUENCE [LARGE SCALE GENOMIC DNA]</scope>
    <source>
        <strain evidence="3">01-14</strain>
        <tissue evidence="3">Leaf</tissue>
    </source>
</reference>
<dbReference type="EMBL" id="JBCGBO010000003">
    <property type="protein sequence ID" value="KAK9216382.1"/>
    <property type="molecule type" value="Genomic_DNA"/>
</dbReference>
<keyword evidence="4" id="KW-1185">Reference proteome</keyword>
<accession>A0AAP0MQH1</accession>
<proteinExistence type="predicted"/>
<feature type="domain" description="Pectinesterase inhibitor" evidence="2">
    <location>
        <begin position="28"/>
        <end position="166"/>
    </location>
</feature>
<feature type="chain" id="PRO_5042988745" description="Pectinesterase inhibitor domain-containing protein" evidence="1">
    <location>
        <begin position="21"/>
        <end position="202"/>
    </location>
</feature>
<name>A0AAP0MQH1_9ROSI</name>
<dbReference type="PANTHER" id="PTHR31890:SF9">
    <property type="entry name" value="PLANT INVERTASE_PECTIN METHYLESTERASE INHIBITOR SUPERFAMILY PROTEIN"/>
    <property type="match status" value="1"/>
</dbReference>
<protein>
    <recommendedName>
        <fullName evidence="2">Pectinesterase inhibitor domain-containing protein</fullName>
    </recommendedName>
</protein>
<dbReference type="AlphaFoldDB" id="A0AAP0MQH1"/>
<dbReference type="NCBIfam" id="TIGR01614">
    <property type="entry name" value="PME_inhib"/>
    <property type="match status" value="1"/>
</dbReference>
<evidence type="ECO:0000313" key="4">
    <source>
        <dbReference type="Proteomes" id="UP001428341"/>
    </source>
</evidence>
<dbReference type="PANTHER" id="PTHR31890">
    <property type="entry name" value="PLANT INVERTASE/PECTIN METHYLESTERASE INHIBITOR SUPERFAMILY PROTEIN"/>
    <property type="match status" value="1"/>
</dbReference>
<dbReference type="InterPro" id="IPR006501">
    <property type="entry name" value="Pectinesterase_inhib_dom"/>
</dbReference>
<dbReference type="GO" id="GO:0004857">
    <property type="term" value="F:enzyme inhibitor activity"/>
    <property type="evidence" value="ECO:0007669"/>
    <property type="project" value="InterPro"/>
</dbReference>
<feature type="signal peptide" evidence="1">
    <location>
        <begin position="1"/>
        <end position="20"/>
    </location>
</feature>
<dbReference type="SMART" id="SM00856">
    <property type="entry name" value="PMEI"/>
    <property type="match status" value="1"/>
</dbReference>